<protein>
    <submittedName>
        <fullName evidence="4">Acyltransferase</fullName>
    </submittedName>
</protein>
<name>A0A2T7B2U8_9ENTR</name>
<dbReference type="GO" id="GO:0016020">
    <property type="term" value="C:membrane"/>
    <property type="evidence" value="ECO:0007669"/>
    <property type="project" value="TreeGrafter"/>
</dbReference>
<feature type="domain" description="Acyltransferase 3" evidence="2">
    <location>
        <begin position="21"/>
        <end position="348"/>
    </location>
</feature>
<dbReference type="EMBL" id="MSAG01000026">
    <property type="protein sequence ID" value="PUX20142.1"/>
    <property type="molecule type" value="Genomic_DNA"/>
</dbReference>
<dbReference type="RefSeq" id="WP_075199008.1">
    <property type="nucleotide sequence ID" value="NZ_CP187985.1"/>
</dbReference>
<keyword evidence="1" id="KW-1133">Transmembrane helix</keyword>
<dbReference type="GO" id="GO:0009103">
    <property type="term" value="P:lipopolysaccharide biosynthetic process"/>
    <property type="evidence" value="ECO:0007669"/>
    <property type="project" value="TreeGrafter"/>
</dbReference>
<keyword evidence="4" id="KW-0012">Acyltransferase</keyword>
<dbReference type="GO" id="GO:0016747">
    <property type="term" value="F:acyltransferase activity, transferring groups other than amino-acyl groups"/>
    <property type="evidence" value="ECO:0007669"/>
    <property type="project" value="InterPro"/>
</dbReference>
<proteinExistence type="predicted"/>
<accession>A0A2T7B2U8</accession>
<keyword evidence="1" id="KW-0472">Membrane</keyword>
<dbReference type="Pfam" id="PF19040">
    <property type="entry name" value="SGNH"/>
    <property type="match status" value="1"/>
</dbReference>
<evidence type="ECO:0000256" key="1">
    <source>
        <dbReference type="SAM" id="Phobius"/>
    </source>
</evidence>
<dbReference type="PANTHER" id="PTHR23028">
    <property type="entry name" value="ACETYLTRANSFERASE"/>
    <property type="match status" value="1"/>
</dbReference>
<dbReference type="InterPro" id="IPR050879">
    <property type="entry name" value="Acyltransferase_3"/>
</dbReference>
<dbReference type="InterPro" id="IPR043968">
    <property type="entry name" value="SGNH"/>
</dbReference>
<evidence type="ECO:0000259" key="2">
    <source>
        <dbReference type="Pfam" id="PF01757"/>
    </source>
</evidence>
<dbReference type="InterPro" id="IPR002656">
    <property type="entry name" value="Acyl_transf_3_dom"/>
</dbReference>
<dbReference type="OrthoDB" id="9767863at2"/>
<feature type="transmembrane region" description="Helical" evidence="1">
    <location>
        <begin position="363"/>
        <end position="383"/>
    </location>
</feature>
<feature type="domain" description="SGNH" evidence="3">
    <location>
        <begin position="418"/>
        <end position="667"/>
    </location>
</feature>
<dbReference type="PANTHER" id="PTHR23028:SF53">
    <property type="entry name" value="ACYL_TRANSF_3 DOMAIN-CONTAINING PROTEIN"/>
    <property type="match status" value="1"/>
</dbReference>
<gene>
    <name evidence="4" type="ORF">BS411_15180</name>
</gene>
<keyword evidence="1" id="KW-0812">Transmembrane</keyword>
<feature type="transmembrane region" description="Helical" evidence="1">
    <location>
        <begin position="87"/>
        <end position="109"/>
    </location>
</feature>
<sequence>MELSLMNPSKSLSYQDAYRGDIDGLRAVAVVLVILFHAGLSYFPSGFIGVDIFFTISGYLITGKVVRDIENKKFSFANFVAGRLWRLQPAFIAVLVATILIASYCYIPADYQVFTKSAKYTSLFLSNQFFDKQSATYASPDADAFLLIHTWSLAIEWQWYFFFALIATLLVVFTRKDDAARTGRRVLLGWLALTVFASLAMIMSNLLTHGQHYYSLGMRAFEFLIGGSASLLQPKLKLTGKTQQNLVAVVAIALILWIAARDISVDFYPNEYTLLVCLATATLFFCRGAFVNGMLTFAPINYLGKISYSLYLWHWPVFATLHYLGYPLKGETLCMALGLTLVLAILCYHGIENRFRRVRLSAWKTIAILVVAPIVISMVLYSLSEKYNGLPQRFNAEYNRAFNLQYDAYLHAKRREDCHSGKQNLSVCHFGDEDSKKTAFLMGDSNANHFWGFFDIVAKDAHVKMYSLTTSSCLALPGIYQYDWWKFKGIKYQTCHDNTEKYYEYIRKNHYDYVILGHVWSRYAQGPHLINADGDARNEALTQQRYEIALRNALKIITASGAKPVVMFTIAQMPENYETCINRHVIHRYAYDVNECDAQDPKSPEIAWTLDLMKRMKNEFPSLSFIDAKSAQCISGTCVTNIDGVTLYRDAGHLTDYASYRFGEIYLKAFGNPLK</sequence>
<organism evidence="4">
    <name type="scientific">Cronobacter turicensis</name>
    <dbReference type="NCBI Taxonomy" id="413502"/>
    <lineage>
        <taxon>Bacteria</taxon>
        <taxon>Pseudomonadati</taxon>
        <taxon>Pseudomonadota</taxon>
        <taxon>Gammaproteobacteria</taxon>
        <taxon>Enterobacterales</taxon>
        <taxon>Enterobacteriaceae</taxon>
        <taxon>Cronobacter</taxon>
    </lineage>
</organism>
<evidence type="ECO:0000259" key="3">
    <source>
        <dbReference type="Pfam" id="PF19040"/>
    </source>
</evidence>
<dbReference type="Pfam" id="PF01757">
    <property type="entry name" value="Acyl_transf_3"/>
    <property type="match status" value="1"/>
</dbReference>
<reference evidence="4" key="1">
    <citation type="submission" date="2016-12" db="EMBL/GenBank/DDBJ databases">
        <title>Analysis of the Molecular Diversity Among Cronobacter Species Isolated from Filth Flies Using a Pan Genomic DNA Microarray.</title>
        <authorList>
            <person name="Pava-Ripoll M."/>
            <person name="Tall B."/>
            <person name="Farber J."/>
            <person name="Fanning S."/>
            <person name="Lehner A."/>
            <person name="Stephan R."/>
            <person name="Pagotto F."/>
            <person name="Iverson C."/>
            <person name="Ziobro G."/>
            <person name="Miller A."/>
            <person name="Pearson R."/>
            <person name="Yan Q."/>
            <person name="Kim M."/>
            <person name="Jeong S."/>
            <person name="Park J."/>
            <person name="Jun S."/>
            <person name="Choi H."/>
            <person name="Chung T."/>
            <person name="Yoo Y."/>
            <person name="Park E."/>
            <person name="Hwang S."/>
            <person name="Lee B."/>
            <person name="Sathyamoorthy V."/>
            <person name="Carter L."/>
            <person name="Mammel M."/>
            <person name="Jackson S."/>
            <person name="Kothary M."/>
            <person name="Patel I."/>
            <person name="Grim C."/>
            <person name="Gopinath G."/>
            <person name="Gangiredla J."/>
            <person name="Chase H."/>
        </authorList>
    </citation>
    <scope>NUCLEOTIDE SEQUENCE [LARGE SCALE GENOMIC DNA]</scope>
    <source>
        <strain evidence="4">MOD1-Sh41s</strain>
    </source>
</reference>
<feature type="transmembrane region" description="Helical" evidence="1">
    <location>
        <begin position="157"/>
        <end position="174"/>
    </location>
</feature>
<feature type="transmembrane region" description="Helical" evidence="1">
    <location>
        <begin position="46"/>
        <end position="66"/>
    </location>
</feature>
<comment type="caution">
    <text evidence="4">The sequence shown here is derived from an EMBL/GenBank/DDBJ whole genome shotgun (WGS) entry which is preliminary data.</text>
</comment>
<dbReference type="AlphaFoldDB" id="A0A2T7B2U8"/>
<feature type="transmembrane region" description="Helical" evidence="1">
    <location>
        <begin position="186"/>
        <end position="207"/>
    </location>
</feature>
<keyword evidence="4" id="KW-0808">Transferase</keyword>
<feature type="transmembrane region" description="Helical" evidence="1">
    <location>
        <begin position="272"/>
        <end position="290"/>
    </location>
</feature>
<feature type="transmembrane region" description="Helical" evidence="1">
    <location>
        <begin position="21"/>
        <end position="40"/>
    </location>
</feature>
<feature type="transmembrane region" description="Helical" evidence="1">
    <location>
        <begin position="244"/>
        <end position="260"/>
    </location>
</feature>
<feature type="transmembrane region" description="Helical" evidence="1">
    <location>
        <begin position="330"/>
        <end position="351"/>
    </location>
</feature>
<evidence type="ECO:0000313" key="4">
    <source>
        <dbReference type="EMBL" id="PUX20142.1"/>
    </source>
</evidence>